<comment type="caution">
    <text evidence="1">The sequence shown here is derived from an EMBL/GenBank/DDBJ whole genome shotgun (WGS) entry which is preliminary data.</text>
</comment>
<evidence type="ECO:0000313" key="1">
    <source>
        <dbReference type="EMBL" id="MTH60503.1"/>
    </source>
</evidence>
<accession>A0A844HJZ5</accession>
<dbReference type="Proteomes" id="UP000449846">
    <property type="component" value="Unassembled WGS sequence"/>
</dbReference>
<dbReference type="EMBL" id="WMIG01000008">
    <property type="protein sequence ID" value="MTH60503.1"/>
    <property type="molecule type" value="Genomic_DNA"/>
</dbReference>
<sequence length="410" mass="45859">MSISRISQIYEHEGILGFYSRLRFPKARREGALVGPITQEVQILSPDGQRADVLAQLLDLASRDVVPADQSGLHTRFHLDPDIYSGHRYAPNDVLILTDRTSYHAGQLKVVAEQCHAIIETSEARFRTISEMQVAGGRLFLARADDEGFRQGIYRFLLSSGAIDWDTADWRQLLSDTRSDEVQKFCLSLPETLSRRQSFLAQGLSDFRILDGIRLEQGWIGAALGYRALAEACLARGVQQAIVCEDDVSVAPGFRQRLDTVREYLGRVEWDVFSGLSSHVGPDYRVTRVEHYKGETFVHLDRTTGMVFNIYNRRALAHLAGWRVAEHGAQGITIDRHLEAMPNMRVVTTLPFLVDHSDHLASAAWSFDNRRYRSLISASQHRLTQMLAEFDAGPSLAGSGLTPPAPAGTR</sequence>
<dbReference type="OrthoDB" id="6493506at2"/>
<dbReference type="RefSeq" id="WP_155040447.1">
    <property type="nucleotide sequence ID" value="NZ_JBHGCD010000011.1"/>
</dbReference>
<evidence type="ECO:0008006" key="3">
    <source>
        <dbReference type="Google" id="ProtNLM"/>
    </source>
</evidence>
<protein>
    <recommendedName>
        <fullName evidence="3">Glycosyltransferase family 25 (LPS biosynthesis protein)</fullName>
    </recommendedName>
</protein>
<keyword evidence="2" id="KW-1185">Reference proteome</keyword>
<organism evidence="1 2">
    <name type="scientific">Paracoccus litorisediminis</name>
    <dbReference type="NCBI Taxonomy" id="2006130"/>
    <lineage>
        <taxon>Bacteria</taxon>
        <taxon>Pseudomonadati</taxon>
        <taxon>Pseudomonadota</taxon>
        <taxon>Alphaproteobacteria</taxon>
        <taxon>Rhodobacterales</taxon>
        <taxon>Paracoccaceae</taxon>
        <taxon>Paracoccus</taxon>
    </lineage>
</organism>
<dbReference type="AlphaFoldDB" id="A0A844HJZ5"/>
<proteinExistence type="predicted"/>
<evidence type="ECO:0000313" key="2">
    <source>
        <dbReference type="Proteomes" id="UP000449846"/>
    </source>
</evidence>
<gene>
    <name evidence="1" type="ORF">GL300_14900</name>
</gene>
<reference evidence="1 2" key="1">
    <citation type="submission" date="2019-11" db="EMBL/GenBank/DDBJ databases">
        <authorList>
            <person name="Dong K."/>
        </authorList>
    </citation>
    <scope>NUCLEOTIDE SEQUENCE [LARGE SCALE GENOMIC DNA]</scope>
    <source>
        <strain evidence="1 2">NBRC 112902</strain>
    </source>
</reference>
<name>A0A844HJZ5_9RHOB</name>